<feature type="transmembrane region" description="Helical" evidence="2">
    <location>
        <begin position="111"/>
        <end position="132"/>
    </location>
</feature>
<keyword evidence="2" id="KW-1133">Transmembrane helix</keyword>
<dbReference type="EMBL" id="JARAWP010000040">
    <property type="protein sequence ID" value="MDX3024994.1"/>
    <property type="molecule type" value="Genomic_DNA"/>
</dbReference>
<protein>
    <submittedName>
        <fullName evidence="3">Uncharacterized protein</fullName>
    </submittedName>
</protein>
<sequence length="179" mass="18116">MPTRTGRAWQISVLAACGTVLTAMLAGTGLSLLLSAAGLALLWAAAHVVADLEPACPATRRDRPGAATPRAAGLSSRSPAQPSRRAAPPAAPGTRPAPVGPVATRRPGPSAVGVVAVTTVVGMCFVTIGNCIRRALGARTGNRMRDRGPGLRFVLEALVICETGGTLVLLTGVVSARLL</sequence>
<evidence type="ECO:0000256" key="1">
    <source>
        <dbReference type="SAM" id="MobiDB-lite"/>
    </source>
</evidence>
<evidence type="ECO:0000313" key="3">
    <source>
        <dbReference type="EMBL" id="MDX3024994.1"/>
    </source>
</evidence>
<reference evidence="3 4" key="1">
    <citation type="journal article" date="2023" name="Microb. Genom.">
        <title>Mesoterricola silvestris gen. nov., sp. nov., Mesoterricola sediminis sp. nov., Geothrix oryzae sp. nov., Geothrix edaphica sp. nov., Geothrix rubra sp. nov., and Geothrix limicola sp. nov., six novel members of Acidobacteriota isolated from soils.</title>
        <authorList>
            <person name="Weisberg A.J."/>
            <person name="Pearce E."/>
            <person name="Kramer C.G."/>
            <person name="Chang J.H."/>
            <person name="Clarke C.R."/>
        </authorList>
    </citation>
    <scope>NUCLEOTIDE SEQUENCE [LARGE SCALE GENOMIC DNA]</scope>
    <source>
        <strain evidence="3 4">NB05-1H</strain>
    </source>
</reference>
<gene>
    <name evidence="3" type="ORF">PV666_45090</name>
</gene>
<feature type="region of interest" description="Disordered" evidence="1">
    <location>
        <begin position="57"/>
        <end position="105"/>
    </location>
</feature>
<organism evidence="3 4">
    <name type="scientific">Streptomyces acidiscabies</name>
    <dbReference type="NCBI Taxonomy" id="42234"/>
    <lineage>
        <taxon>Bacteria</taxon>
        <taxon>Bacillati</taxon>
        <taxon>Actinomycetota</taxon>
        <taxon>Actinomycetes</taxon>
        <taxon>Kitasatosporales</taxon>
        <taxon>Streptomycetaceae</taxon>
        <taxon>Streptomyces</taxon>
    </lineage>
</organism>
<comment type="caution">
    <text evidence="3">The sequence shown here is derived from an EMBL/GenBank/DDBJ whole genome shotgun (WGS) entry which is preliminary data.</text>
</comment>
<keyword evidence="2" id="KW-0472">Membrane</keyword>
<name>A0ABU4MA49_9ACTN</name>
<accession>A0ABU4MA49</accession>
<dbReference type="RefSeq" id="WP_319167409.1">
    <property type="nucleotide sequence ID" value="NZ_JARAWP010000040.1"/>
</dbReference>
<keyword evidence="4" id="KW-1185">Reference proteome</keyword>
<feature type="transmembrane region" description="Helical" evidence="2">
    <location>
        <begin position="12"/>
        <end position="45"/>
    </location>
</feature>
<keyword evidence="2" id="KW-0812">Transmembrane</keyword>
<dbReference type="Proteomes" id="UP001272987">
    <property type="component" value="Unassembled WGS sequence"/>
</dbReference>
<evidence type="ECO:0000256" key="2">
    <source>
        <dbReference type="SAM" id="Phobius"/>
    </source>
</evidence>
<evidence type="ECO:0000313" key="4">
    <source>
        <dbReference type="Proteomes" id="UP001272987"/>
    </source>
</evidence>
<proteinExistence type="predicted"/>
<feature type="compositionally biased region" description="Low complexity" evidence="1">
    <location>
        <begin position="75"/>
        <end position="103"/>
    </location>
</feature>
<feature type="transmembrane region" description="Helical" evidence="2">
    <location>
        <begin position="153"/>
        <end position="176"/>
    </location>
</feature>